<dbReference type="SUPFAM" id="SSF51338">
    <property type="entry name" value="Composite domain of metallo-dependent hydrolases"/>
    <property type="match status" value="3"/>
</dbReference>
<reference evidence="7 8" key="1">
    <citation type="submission" date="2006-12" db="EMBL/GenBank/DDBJ databases">
        <title>Complete sequence of Shewanella amazonensis SB2B.</title>
        <authorList>
            <consortium name="US DOE Joint Genome Institute"/>
            <person name="Copeland A."/>
            <person name="Lucas S."/>
            <person name="Lapidus A."/>
            <person name="Barry K."/>
            <person name="Detter J.C."/>
            <person name="Glavina del Rio T."/>
            <person name="Hammon N."/>
            <person name="Israni S."/>
            <person name="Dalin E."/>
            <person name="Tice H."/>
            <person name="Pitluck S."/>
            <person name="Munk A.C."/>
            <person name="Brettin T."/>
            <person name="Bruce D."/>
            <person name="Han C."/>
            <person name="Tapia R."/>
            <person name="Gilna P."/>
            <person name="Schmutz J."/>
            <person name="Larimer F."/>
            <person name="Land M."/>
            <person name="Hauser L."/>
            <person name="Kyrpides N."/>
            <person name="Mikhailova N."/>
            <person name="Fredrickson J."/>
            <person name="Richardson P."/>
        </authorList>
    </citation>
    <scope>NUCLEOTIDE SEQUENCE [LARGE SCALE GENOMIC DNA]</scope>
    <source>
        <strain evidence="8">ATCC BAA-1098 / SB2B</strain>
    </source>
</reference>
<evidence type="ECO:0000313" key="7">
    <source>
        <dbReference type="EMBL" id="ABL99374.1"/>
    </source>
</evidence>
<sequence length="1018" mass="110483">MINNNNLAVLLIGLTLVATHSNAKTLLTSDPTPLIALQGAKLHLAPGQTLEKGTLLIEGNRIKAVLTGNDIPAGARVVEMAGLDIYPGFIDPFTQYGISFEYPTETKSSPVYEIKRIGGNAANGAVHAEKQWSQYFAPDKEAALSWINNGFTSVQSAKLDGIFRGQGVHVSLADKIANEVVYRAQANHYLSFDKGSSAQDYPSSLMGAMALIRQTFMDAAWYNENRSKLSAAVAPGQLEFNAALQGLGNTQAQYFIFDTPDLNNQQRASALMREFKLKGALLGNGREYARIDEIKAKGYPLILPLSFPAAPDVSQPGTEYQLNLADLRHWERAAGNGQALEQAGIGFALTLHGIEDKKDFWPRLQKAIKAGLSEQTALAALTTQAASIAGISDTAGKLNPGFVADLAIYQGNPFSDGKLVSVFLQGQEKVIIPRDQLAVTGSYTVTINNQPVPFEVSYDQGLTFKVADKSAPLTGTGMPLTTRVELPGLDGKPRLTLDLHTLKAVAYADDGTQTPLTLAKVDTKNASNSLADTSGPEASSYVGKLTSPNVAFGLASLPEQDKVHIQGATLWTSESQGILENADIIISKGKILSIGTRLMTPPGYQRIDGTGKHVTAGIVDEHSHIALNGGTNEGTDAVTSEVRIGDVLDPEDVSLYRSLAGGVTTAQILHGSANPIGGQSQLIKLRWGENAEGLKYQGAPASIKFALGENVKQSNWGDNFTIRFPQSRMGVESVMADAFDAAREYQRDIKAFNALDKRSQAERVSPRPNLRLDAVAEVLDKGRDVHIHSYVQSEILMFLRLAETYGFKVKAFTHVLEGYKVAKELAAHGAGASTFSDWWAYKFEVYDAIVQNACLMHQAGVLTSLNSDSFEMQRRLNQEAAKSMMYCDMSAEDAWKMITINPARQLGIDKETGSLKEGKVADLVLWDANPLSVYARTEAVWIDGKRFYDRETDKQMQAAQASERQALVAKILSLDESEKAGEKSEQKQEPLWHCDSHYIAFGTRASHLGAQHQHQGAH</sequence>
<organism evidence="7 8">
    <name type="scientific">Shewanella amazonensis (strain ATCC BAA-1098 / SB2B)</name>
    <dbReference type="NCBI Taxonomy" id="326297"/>
    <lineage>
        <taxon>Bacteria</taxon>
        <taxon>Pseudomonadati</taxon>
        <taxon>Pseudomonadota</taxon>
        <taxon>Gammaproteobacteria</taxon>
        <taxon>Alteromonadales</taxon>
        <taxon>Shewanellaceae</taxon>
        <taxon>Shewanella</taxon>
    </lineage>
</organism>
<dbReference type="CDD" id="cd01309">
    <property type="entry name" value="Met_dep_hydrolase_C"/>
    <property type="match status" value="1"/>
</dbReference>
<dbReference type="EMBL" id="CP000507">
    <property type="protein sequence ID" value="ABL99374.1"/>
    <property type="molecule type" value="Genomic_DNA"/>
</dbReference>
<dbReference type="SUPFAM" id="SSF51556">
    <property type="entry name" value="Metallo-dependent hydrolases"/>
    <property type="match status" value="1"/>
</dbReference>
<dbReference type="PANTHER" id="PTHR11271">
    <property type="entry name" value="GUANINE DEAMINASE"/>
    <property type="match status" value="1"/>
</dbReference>
<dbReference type="Pfam" id="PF01979">
    <property type="entry name" value="Amidohydro_1"/>
    <property type="match status" value="1"/>
</dbReference>
<accession>A1S4R8</accession>
<protein>
    <submittedName>
        <fullName evidence="7">Secreted enzyme, contains two amidohydrolase related domains</fullName>
    </submittedName>
</protein>
<feature type="signal peptide" evidence="5">
    <location>
        <begin position="1"/>
        <end position="23"/>
    </location>
</feature>
<dbReference type="InterPro" id="IPR051607">
    <property type="entry name" value="Metallo-dep_hydrolases"/>
</dbReference>
<dbReference type="GO" id="GO:0005829">
    <property type="term" value="C:cytosol"/>
    <property type="evidence" value="ECO:0007669"/>
    <property type="project" value="TreeGrafter"/>
</dbReference>
<dbReference type="GO" id="GO:0046098">
    <property type="term" value="P:guanine metabolic process"/>
    <property type="evidence" value="ECO:0007669"/>
    <property type="project" value="TreeGrafter"/>
</dbReference>
<evidence type="ECO:0000256" key="2">
    <source>
        <dbReference type="ARBA" id="ARBA00022723"/>
    </source>
</evidence>
<feature type="chain" id="PRO_5002636460" evidence="5">
    <location>
        <begin position="24"/>
        <end position="1018"/>
    </location>
</feature>
<evidence type="ECO:0000259" key="6">
    <source>
        <dbReference type="Pfam" id="PF01979"/>
    </source>
</evidence>
<dbReference type="GO" id="GO:0008892">
    <property type="term" value="F:guanine deaminase activity"/>
    <property type="evidence" value="ECO:0007669"/>
    <property type="project" value="TreeGrafter"/>
</dbReference>
<dbReference type="STRING" id="326297.Sama_1167"/>
<dbReference type="PANTHER" id="PTHR11271:SF6">
    <property type="entry name" value="GUANINE DEAMINASE"/>
    <property type="match status" value="1"/>
</dbReference>
<evidence type="ECO:0000256" key="5">
    <source>
        <dbReference type="SAM" id="SignalP"/>
    </source>
</evidence>
<evidence type="ECO:0000313" key="8">
    <source>
        <dbReference type="Proteomes" id="UP000009175"/>
    </source>
</evidence>
<dbReference type="HOGENOM" id="CLU_004881_0_0_6"/>
<dbReference type="eggNOG" id="COG1228">
    <property type="taxonomic scope" value="Bacteria"/>
</dbReference>
<feature type="domain" description="Amidohydrolase-related" evidence="6">
    <location>
        <begin position="853"/>
        <end position="944"/>
    </location>
</feature>
<proteinExistence type="predicted"/>
<dbReference type="KEGG" id="saz:Sama_1167"/>
<keyword evidence="8" id="KW-1185">Reference proteome</keyword>
<dbReference type="InterPro" id="IPR006680">
    <property type="entry name" value="Amidohydro-rel"/>
</dbReference>
<keyword evidence="5" id="KW-0732">Signal</keyword>
<evidence type="ECO:0000256" key="3">
    <source>
        <dbReference type="ARBA" id="ARBA00022801"/>
    </source>
</evidence>
<dbReference type="Gene3D" id="3.20.20.140">
    <property type="entry name" value="Metal-dependent hydrolases"/>
    <property type="match status" value="2"/>
</dbReference>
<name>A1S4R8_SHEAM</name>
<dbReference type="Proteomes" id="UP000009175">
    <property type="component" value="Chromosome"/>
</dbReference>
<dbReference type="Gene3D" id="2.30.40.10">
    <property type="entry name" value="Urease, subunit C, domain 1"/>
    <property type="match status" value="1"/>
</dbReference>
<dbReference type="AlphaFoldDB" id="A1S4R8"/>
<gene>
    <name evidence="7" type="ordered locus">Sama_1167</name>
</gene>
<comment type="cofactor">
    <cofactor evidence="1">
        <name>Zn(2+)</name>
        <dbReference type="ChEBI" id="CHEBI:29105"/>
    </cofactor>
</comment>
<keyword evidence="2" id="KW-0479">Metal-binding</keyword>
<dbReference type="InterPro" id="IPR011059">
    <property type="entry name" value="Metal-dep_hydrolase_composite"/>
</dbReference>
<dbReference type="GO" id="GO:0008270">
    <property type="term" value="F:zinc ion binding"/>
    <property type="evidence" value="ECO:0007669"/>
    <property type="project" value="TreeGrafter"/>
</dbReference>
<evidence type="ECO:0000256" key="4">
    <source>
        <dbReference type="ARBA" id="ARBA00022833"/>
    </source>
</evidence>
<evidence type="ECO:0000256" key="1">
    <source>
        <dbReference type="ARBA" id="ARBA00001947"/>
    </source>
</evidence>
<keyword evidence="4" id="KW-0862">Zinc</keyword>
<dbReference type="InterPro" id="IPR032466">
    <property type="entry name" value="Metal_Hydrolase"/>
</dbReference>
<keyword evidence="3 7" id="KW-0378">Hydrolase</keyword>
<dbReference type="OrthoDB" id="9766983at2"/>